<evidence type="ECO:0000259" key="14">
    <source>
        <dbReference type="Pfam" id="PF00401"/>
    </source>
</evidence>
<evidence type="ECO:0000256" key="12">
    <source>
        <dbReference type="HAMAP-Rule" id="MF_00530"/>
    </source>
</evidence>
<keyword evidence="5 12" id="KW-0813">Transport</keyword>
<dbReference type="SUPFAM" id="SSF51344">
    <property type="entry name" value="Epsilon subunit of F1F0-ATP synthase N-terminal domain"/>
    <property type="match status" value="1"/>
</dbReference>
<proteinExistence type="inferred from homology"/>
<evidence type="ECO:0000259" key="15">
    <source>
        <dbReference type="Pfam" id="PF02823"/>
    </source>
</evidence>
<dbReference type="Gene3D" id="2.60.15.10">
    <property type="entry name" value="F0F1 ATP synthase delta/epsilon subunit, N-terminal"/>
    <property type="match status" value="1"/>
</dbReference>
<evidence type="ECO:0000256" key="9">
    <source>
        <dbReference type="ARBA" id="ARBA00023310"/>
    </source>
</evidence>
<keyword evidence="6 12" id="KW-0406">Ion transport</keyword>
<dbReference type="NCBIfam" id="NF001846">
    <property type="entry name" value="PRK00571.1-3"/>
    <property type="match status" value="1"/>
</dbReference>
<evidence type="ECO:0000256" key="5">
    <source>
        <dbReference type="ARBA" id="ARBA00022448"/>
    </source>
</evidence>
<keyword evidence="12" id="KW-0375">Hydrogen ion transport</keyword>
<dbReference type="InterPro" id="IPR020547">
    <property type="entry name" value="ATP_synth_F1_esu_C"/>
</dbReference>
<dbReference type="PANTHER" id="PTHR13822">
    <property type="entry name" value="ATP SYNTHASE DELTA/EPSILON CHAIN"/>
    <property type="match status" value="1"/>
</dbReference>
<reference evidence="16 17" key="1">
    <citation type="journal article" date="2019" name="Appl. Microbiol. Biotechnol.">
        <title>Uncovering carbohydrate metabolism through a genotype-phenotype association study of 56 lactic acid bacteria genomes.</title>
        <authorList>
            <person name="Buron-Moles G."/>
            <person name="Chailyan A."/>
            <person name="Dolejs I."/>
            <person name="Forster J."/>
            <person name="Miks M.H."/>
        </authorList>
    </citation>
    <scope>NUCLEOTIDE SEQUENCE [LARGE SCALE GENOMIC DNA]</scope>
    <source>
        <strain evidence="16 17">ATCC 700006</strain>
    </source>
</reference>
<accession>A0A4R5N9P1</accession>
<comment type="function">
    <text evidence="1 12">Produces ATP from ADP in the presence of a proton gradient across the membrane.</text>
</comment>
<comment type="subcellular location">
    <subcellularLocation>
        <location evidence="12">Cell membrane</location>
        <topology evidence="12">Peripheral membrane protein</topology>
    </subcellularLocation>
    <subcellularLocation>
        <location evidence="2">Endomembrane system</location>
        <topology evidence="2">Peripheral membrane protein</topology>
    </subcellularLocation>
</comment>
<dbReference type="GO" id="GO:0005524">
    <property type="term" value="F:ATP binding"/>
    <property type="evidence" value="ECO:0007669"/>
    <property type="project" value="UniProtKB-UniRule"/>
</dbReference>
<dbReference type="InterPro" id="IPR020546">
    <property type="entry name" value="ATP_synth_F1_dsu/esu_N"/>
</dbReference>
<keyword evidence="17" id="KW-1185">Reference proteome</keyword>
<dbReference type="CDD" id="cd12152">
    <property type="entry name" value="F1-ATPase_delta"/>
    <property type="match status" value="1"/>
</dbReference>
<dbReference type="Pfam" id="PF00401">
    <property type="entry name" value="ATP-synt_DE"/>
    <property type="match status" value="1"/>
</dbReference>
<dbReference type="EMBL" id="PUFI01000009">
    <property type="protein sequence ID" value="TDG68850.1"/>
    <property type="molecule type" value="Genomic_DNA"/>
</dbReference>
<evidence type="ECO:0000256" key="2">
    <source>
        <dbReference type="ARBA" id="ARBA00004184"/>
    </source>
</evidence>
<feature type="domain" description="ATP synthase epsilon subunit C-terminal" evidence="14">
    <location>
        <begin position="93"/>
        <end position="140"/>
    </location>
</feature>
<dbReference type="RefSeq" id="WP_133264295.1">
    <property type="nucleotide sequence ID" value="NZ_JAGYGP010000002.1"/>
</dbReference>
<dbReference type="GO" id="GO:0046933">
    <property type="term" value="F:proton-transporting ATP synthase activity, rotational mechanism"/>
    <property type="evidence" value="ECO:0007669"/>
    <property type="project" value="UniProtKB-UniRule"/>
</dbReference>
<dbReference type="Gene3D" id="1.20.5.440">
    <property type="entry name" value="ATP synthase delta/epsilon subunit, C-terminal domain"/>
    <property type="match status" value="1"/>
</dbReference>
<dbReference type="GO" id="GO:0012505">
    <property type="term" value="C:endomembrane system"/>
    <property type="evidence" value="ECO:0007669"/>
    <property type="project" value="UniProtKB-SubCell"/>
</dbReference>
<evidence type="ECO:0000256" key="3">
    <source>
        <dbReference type="ARBA" id="ARBA00005712"/>
    </source>
</evidence>
<dbReference type="AlphaFoldDB" id="A0A4R5N9P1"/>
<keyword evidence="12" id="KW-1003">Cell membrane</keyword>
<evidence type="ECO:0000256" key="1">
    <source>
        <dbReference type="ARBA" id="ARBA00003543"/>
    </source>
</evidence>
<dbReference type="Proteomes" id="UP000295681">
    <property type="component" value="Unassembled WGS sequence"/>
</dbReference>
<keyword evidence="8 12" id="KW-0139">CF(1)</keyword>
<organism evidence="16 17">
    <name type="scientific">Leuconostoc fallax</name>
    <dbReference type="NCBI Taxonomy" id="1251"/>
    <lineage>
        <taxon>Bacteria</taxon>
        <taxon>Bacillati</taxon>
        <taxon>Bacillota</taxon>
        <taxon>Bacilli</taxon>
        <taxon>Lactobacillales</taxon>
        <taxon>Lactobacillaceae</taxon>
        <taxon>Leuconostoc</taxon>
    </lineage>
</organism>
<comment type="similarity">
    <text evidence="3 12 13">Belongs to the ATPase epsilon chain family.</text>
</comment>
<dbReference type="Pfam" id="PF02823">
    <property type="entry name" value="ATP-synt_DE_N"/>
    <property type="match status" value="1"/>
</dbReference>
<keyword evidence="9 12" id="KW-0066">ATP synthesis</keyword>
<evidence type="ECO:0000256" key="4">
    <source>
        <dbReference type="ARBA" id="ARBA00014480"/>
    </source>
</evidence>
<evidence type="ECO:0000256" key="13">
    <source>
        <dbReference type="RuleBase" id="RU003656"/>
    </source>
</evidence>
<comment type="subunit">
    <text evidence="12 13">F-type ATPases have 2 components, CF(1) - the catalytic core - and CF(0) - the membrane proton channel. CF(1) has five subunits: alpha(3), beta(3), gamma(1), delta(1), epsilon(1). CF(0) has three main subunits: a, b and c.</text>
</comment>
<evidence type="ECO:0000256" key="11">
    <source>
        <dbReference type="ARBA" id="ARBA00031795"/>
    </source>
</evidence>
<evidence type="ECO:0000313" key="16">
    <source>
        <dbReference type="EMBL" id="TDG68850.1"/>
    </source>
</evidence>
<name>A0A4R5N9P1_9LACO</name>
<protein>
    <recommendedName>
        <fullName evidence="4 12">ATP synthase epsilon chain</fullName>
    </recommendedName>
    <alternativeName>
        <fullName evidence="11 12">ATP synthase F1 sector epsilon subunit</fullName>
    </alternativeName>
    <alternativeName>
        <fullName evidence="10 12">F-ATPase epsilon subunit</fullName>
    </alternativeName>
</protein>
<dbReference type="PANTHER" id="PTHR13822:SF10">
    <property type="entry name" value="ATP SYNTHASE EPSILON CHAIN, CHLOROPLASTIC"/>
    <property type="match status" value="1"/>
</dbReference>
<dbReference type="GO" id="GO:0045259">
    <property type="term" value="C:proton-transporting ATP synthase complex"/>
    <property type="evidence" value="ECO:0007669"/>
    <property type="project" value="UniProtKB-KW"/>
</dbReference>
<evidence type="ECO:0000256" key="10">
    <source>
        <dbReference type="ARBA" id="ARBA00030215"/>
    </source>
</evidence>
<feature type="domain" description="ATP synthase F1 complex delta/epsilon subunit N-terminal" evidence="15">
    <location>
        <begin position="10"/>
        <end position="89"/>
    </location>
</feature>
<evidence type="ECO:0000256" key="6">
    <source>
        <dbReference type="ARBA" id="ARBA00023065"/>
    </source>
</evidence>
<comment type="caution">
    <text evidence="16">The sequence shown here is derived from an EMBL/GenBank/DDBJ whole genome shotgun (WGS) entry which is preliminary data.</text>
</comment>
<dbReference type="InterPro" id="IPR036771">
    <property type="entry name" value="ATPsynth_dsu/esu_N"/>
</dbReference>
<evidence type="ECO:0000256" key="8">
    <source>
        <dbReference type="ARBA" id="ARBA00023196"/>
    </source>
</evidence>
<dbReference type="HAMAP" id="MF_00530">
    <property type="entry name" value="ATP_synth_epsil_bac"/>
    <property type="match status" value="1"/>
</dbReference>
<gene>
    <name evidence="12" type="primary">atpC</name>
    <name evidence="16" type="ORF">C5L23_000769</name>
</gene>
<dbReference type="InterPro" id="IPR001469">
    <property type="entry name" value="ATP_synth_F1_dsu/esu"/>
</dbReference>
<dbReference type="STRING" id="907931.GCA_000165675_00621"/>
<dbReference type="NCBIfam" id="TIGR01216">
    <property type="entry name" value="ATP_synt_epsi"/>
    <property type="match status" value="1"/>
</dbReference>
<sequence>MADETTTQGIQVQIVTPEGDVYNEQSIEIATVNTKGGQFGLMRHHEPVLAALDINELLVKKDGKTVSLAVNGGFAEFSNNVLTVVADSAETSDKIDVNRAQSARDRAETRIQHAQEVHNEDELKRARVALMRAVNRIHVAAAKQGK</sequence>
<evidence type="ECO:0000313" key="17">
    <source>
        <dbReference type="Proteomes" id="UP000295681"/>
    </source>
</evidence>
<dbReference type="GO" id="GO:0005886">
    <property type="term" value="C:plasma membrane"/>
    <property type="evidence" value="ECO:0007669"/>
    <property type="project" value="UniProtKB-SubCell"/>
</dbReference>
<keyword evidence="7 12" id="KW-0472">Membrane</keyword>
<evidence type="ECO:0000256" key="7">
    <source>
        <dbReference type="ARBA" id="ARBA00023136"/>
    </source>
</evidence>